<gene>
    <name evidence="1" type="ORF">Dfulv_39595</name>
</gene>
<proteinExistence type="predicted"/>
<dbReference type="EMBL" id="CP073720">
    <property type="protein sequence ID" value="UWP81170.1"/>
    <property type="molecule type" value="Genomic_DNA"/>
</dbReference>
<evidence type="ECO:0000313" key="2">
    <source>
        <dbReference type="Proteomes" id="UP001059617"/>
    </source>
</evidence>
<reference evidence="1" key="2">
    <citation type="submission" date="2022-09" db="EMBL/GenBank/DDBJ databases">
        <title>Biosynthetic gene clusters of Dactylosporangioum fulvum.</title>
        <authorList>
            <person name="Caradec T."/>
        </authorList>
    </citation>
    <scope>NUCLEOTIDE SEQUENCE</scope>
    <source>
        <strain evidence="1">NRRL B-16292</strain>
    </source>
</reference>
<evidence type="ECO:0000313" key="1">
    <source>
        <dbReference type="EMBL" id="UWP81170.1"/>
    </source>
</evidence>
<protein>
    <submittedName>
        <fullName evidence="1">Uncharacterized protein</fullName>
    </submittedName>
</protein>
<keyword evidence="2" id="KW-1185">Reference proteome</keyword>
<organism evidence="1 2">
    <name type="scientific">Dactylosporangium fulvum</name>
    <dbReference type="NCBI Taxonomy" id="53359"/>
    <lineage>
        <taxon>Bacteria</taxon>
        <taxon>Bacillati</taxon>
        <taxon>Actinomycetota</taxon>
        <taxon>Actinomycetes</taxon>
        <taxon>Micromonosporales</taxon>
        <taxon>Micromonosporaceae</taxon>
        <taxon>Dactylosporangium</taxon>
    </lineage>
</organism>
<name>A0ABY5VVG4_9ACTN</name>
<dbReference type="RefSeq" id="WP_259858932.1">
    <property type="nucleotide sequence ID" value="NZ_BAAAST010000124.1"/>
</dbReference>
<reference evidence="1" key="1">
    <citation type="submission" date="2021-04" db="EMBL/GenBank/DDBJ databases">
        <authorList>
            <person name="Hartkoorn R.C."/>
            <person name="Beaudoing E."/>
            <person name="Hot D."/>
        </authorList>
    </citation>
    <scope>NUCLEOTIDE SEQUENCE</scope>
    <source>
        <strain evidence="1">NRRL B-16292</strain>
    </source>
</reference>
<dbReference type="Proteomes" id="UP001059617">
    <property type="component" value="Chromosome"/>
</dbReference>
<sequence length="78" mass="8792">MLLLLCYLMPVDLAGILESATAVLKFAGALLTNVAERLIPSGKCARTMRLPWLRRTIGVPYRSFRIEEYLHLTNADRS</sequence>
<accession>A0ABY5VVG4</accession>